<organism evidence="2 3">
    <name type="scientific">Chitinophaga polysaccharea</name>
    <dbReference type="NCBI Taxonomy" id="1293035"/>
    <lineage>
        <taxon>Bacteria</taxon>
        <taxon>Pseudomonadati</taxon>
        <taxon>Bacteroidota</taxon>
        <taxon>Chitinophagia</taxon>
        <taxon>Chitinophagales</taxon>
        <taxon>Chitinophagaceae</taxon>
        <taxon>Chitinophaga</taxon>
    </lineage>
</organism>
<dbReference type="InterPro" id="IPR003779">
    <property type="entry name" value="CMD-like"/>
</dbReference>
<dbReference type="PANTHER" id="PTHR34846">
    <property type="entry name" value="4-CARBOXYMUCONOLACTONE DECARBOXYLASE FAMILY PROTEIN (AFU_ORTHOLOGUE AFUA_6G11590)"/>
    <property type="match status" value="1"/>
</dbReference>
<dbReference type="PANTHER" id="PTHR34846:SF10">
    <property type="entry name" value="CYTOPLASMIC PROTEIN"/>
    <property type="match status" value="1"/>
</dbReference>
<dbReference type="SUPFAM" id="SSF69118">
    <property type="entry name" value="AhpD-like"/>
    <property type="match status" value="1"/>
</dbReference>
<accession>A0A561PCG8</accession>
<dbReference type="NCBIfam" id="TIGR00778">
    <property type="entry name" value="ahpD_dom"/>
    <property type="match status" value="1"/>
</dbReference>
<dbReference type="OrthoDB" id="9801997at2"/>
<dbReference type="AlphaFoldDB" id="A0A561PCG8"/>
<keyword evidence="2" id="KW-0560">Oxidoreductase</keyword>
<keyword evidence="3" id="KW-1185">Reference proteome</keyword>
<protein>
    <submittedName>
        <fullName evidence="2">AhpD family alkylhydroperoxidase</fullName>
    </submittedName>
</protein>
<dbReference type="InterPro" id="IPR004675">
    <property type="entry name" value="AhpD_core"/>
</dbReference>
<evidence type="ECO:0000313" key="3">
    <source>
        <dbReference type="Proteomes" id="UP000320811"/>
    </source>
</evidence>
<comment type="caution">
    <text evidence="2">The sequence shown here is derived from an EMBL/GenBank/DDBJ whole genome shotgun (WGS) entry which is preliminary data.</text>
</comment>
<sequence length="146" mass="16505">MKERFLMKEIDPAAYTAMLGLEKYLTGTGISPLHQEMIRVRASQLNGCAFCINQHTQDARKAGETEQRLYLLSAWKESPQFTPAERIILAMTEEITFISREGLTETTYQQALKEFGLKGSSELIMAINIINAWNRIGISTHRVPGQ</sequence>
<gene>
    <name evidence="2" type="ORF">FHW36_108179</name>
</gene>
<proteinExistence type="predicted"/>
<dbReference type="EMBL" id="VIWO01000008">
    <property type="protein sequence ID" value="TWF35823.1"/>
    <property type="molecule type" value="Genomic_DNA"/>
</dbReference>
<dbReference type="Proteomes" id="UP000320811">
    <property type="component" value="Unassembled WGS sequence"/>
</dbReference>
<name>A0A561PCG8_9BACT</name>
<dbReference type="GO" id="GO:0051920">
    <property type="term" value="F:peroxiredoxin activity"/>
    <property type="evidence" value="ECO:0007669"/>
    <property type="project" value="InterPro"/>
</dbReference>
<dbReference type="Gene3D" id="1.20.1290.10">
    <property type="entry name" value="AhpD-like"/>
    <property type="match status" value="1"/>
</dbReference>
<evidence type="ECO:0000259" key="1">
    <source>
        <dbReference type="Pfam" id="PF02627"/>
    </source>
</evidence>
<dbReference type="Pfam" id="PF02627">
    <property type="entry name" value="CMD"/>
    <property type="match status" value="1"/>
</dbReference>
<reference evidence="2 3" key="1">
    <citation type="submission" date="2019-06" db="EMBL/GenBank/DDBJ databases">
        <title>Sorghum-associated microbial communities from plants grown in Nebraska, USA.</title>
        <authorList>
            <person name="Schachtman D."/>
        </authorList>
    </citation>
    <scope>NUCLEOTIDE SEQUENCE [LARGE SCALE GENOMIC DNA]</scope>
    <source>
        <strain evidence="2 3">1209</strain>
    </source>
</reference>
<feature type="domain" description="Carboxymuconolactone decarboxylase-like" evidence="1">
    <location>
        <begin position="12"/>
        <end position="93"/>
    </location>
</feature>
<keyword evidence="2" id="KW-0575">Peroxidase</keyword>
<dbReference type="RefSeq" id="WP_145673066.1">
    <property type="nucleotide sequence ID" value="NZ_VIWO01000008.1"/>
</dbReference>
<dbReference type="InterPro" id="IPR029032">
    <property type="entry name" value="AhpD-like"/>
</dbReference>
<evidence type="ECO:0000313" key="2">
    <source>
        <dbReference type="EMBL" id="TWF35823.1"/>
    </source>
</evidence>